<dbReference type="eggNOG" id="ENOG502QUMR">
    <property type="taxonomic scope" value="Eukaryota"/>
</dbReference>
<dbReference type="STRING" id="334819.W7MAS2"/>
<dbReference type="InterPro" id="IPR036318">
    <property type="entry name" value="FAD-bd_PCMH-like_sf"/>
</dbReference>
<evidence type="ECO:0000313" key="1">
    <source>
        <dbReference type="EMBL" id="EWG44685.1"/>
    </source>
</evidence>
<dbReference type="KEGG" id="fvr:FVEG_05687"/>
<evidence type="ECO:0000313" key="2">
    <source>
        <dbReference type="Proteomes" id="UP000009096"/>
    </source>
</evidence>
<dbReference type="Gene3D" id="3.30.465.10">
    <property type="match status" value="1"/>
</dbReference>
<accession>W7MAS2</accession>
<dbReference type="RefSeq" id="XP_018750876.1">
    <property type="nucleotide sequence ID" value="XM_018893930.1"/>
</dbReference>
<dbReference type="VEuPathDB" id="FungiDB:FVEG_05687"/>
<dbReference type="Proteomes" id="UP000009096">
    <property type="component" value="Chromosome 3"/>
</dbReference>
<dbReference type="SUPFAM" id="SSF56176">
    <property type="entry name" value="FAD-binding/transporter-associated domain-like"/>
    <property type="match status" value="1"/>
</dbReference>
<proteinExistence type="predicted"/>
<dbReference type="GeneID" id="30063661"/>
<gene>
    <name evidence="1" type="ORF">FVEG_05687</name>
</gene>
<dbReference type="OrthoDB" id="415825at2759"/>
<sequence>MGKPLAIRSGGHQYSGASSTGSQGIQLDLKPTFRRPNIDLNILRENGKVYLRSSVSWQLTEIFDFLKDNGVFMPTGQCSTVCLGGHVQDRRSRLPKTPTQISYTGFSVAVPATLGVLTHFKIEVQDDKNHQGSKGLWAGFAYKEETLKALLDILVQKGEDSKLPRGYDFTVNILSRQANLLDPFPGSEDELKQKLSDDVHDGKDNIADLLKFKYAMIIVYAQRVNLNKEPYSPDLFTQIKNVPNEFKIVKEAPEDTPMSVIASMWLFGSPREFPYPYDKRTNSTTSTELSKTG</sequence>
<keyword evidence="2" id="KW-1185">Reference proteome</keyword>
<dbReference type="InterPro" id="IPR016169">
    <property type="entry name" value="FAD-bd_PCMH_sub2"/>
</dbReference>
<name>W7MAS2_GIBM7</name>
<reference evidence="1 2" key="1">
    <citation type="journal article" date="2010" name="Nature">
        <title>Comparative genomics reveals mobile pathogenicity chromosomes in Fusarium.</title>
        <authorList>
            <person name="Ma L.J."/>
            <person name="van der Does H.C."/>
            <person name="Borkovich K.A."/>
            <person name="Coleman J.J."/>
            <person name="Daboussi M.J."/>
            <person name="Di Pietro A."/>
            <person name="Dufresne M."/>
            <person name="Freitag M."/>
            <person name="Grabherr M."/>
            <person name="Henrissat B."/>
            <person name="Houterman P.M."/>
            <person name="Kang S."/>
            <person name="Shim W.B."/>
            <person name="Woloshuk C."/>
            <person name="Xie X."/>
            <person name="Xu J.R."/>
            <person name="Antoniw J."/>
            <person name="Baker S.E."/>
            <person name="Bluhm B.H."/>
            <person name="Breakspear A."/>
            <person name="Brown D.W."/>
            <person name="Butchko R.A."/>
            <person name="Chapman S."/>
            <person name="Coulson R."/>
            <person name="Coutinho P.M."/>
            <person name="Danchin E.G."/>
            <person name="Diener A."/>
            <person name="Gale L.R."/>
            <person name="Gardiner D.M."/>
            <person name="Goff S."/>
            <person name="Hammond-Kosack K.E."/>
            <person name="Hilburn K."/>
            <person name="Hua-Van A."/>
            <person name="Jonkers W."/>
            <person name="Kazan K."/>
            <person name="Kodira C.D."/>
            <person name="Koehrsen M."/>
            <person name="Kumar L."/>
            <person name="Lee Y.H."/>
            <person name="Li L."/>
            <person name="Manners J.M."/>
            <person name="Miranda-Saavedra D."/>
            <person name="Mukherjee M."/>
            <person name="Park G."/>
            <person name="Park J."/>
            <person name="Park S.Y."/>
            <person name="Proctor R.H."/>
            <person name="Regev A."/>
            <person name="Ruiz-Roldan M.C."/>
            <person name="Sain D."/>
            <person name="Sakthikumar S."/>
            <person name="Sykes S."/>
            <person name="Schwartz D.C."/>
            <person name="Turgeon B.G."/>
            <person name="Wapinski I."/>
            <person name="Yoder O."/>
            <person name="Young S."/>
            <person name="Zeng Q."/>
            <person name="Zhou S."/>
            <person name="Galagan J."/>
            <person name="Cuomo C.A."/>
            <person name="Kistler H.C."/>
            <person name="Rep M."/>
        </authorList>
    </citation>
    <scope>NUCLEOTIDE SEQUENCE [LARGE SCALE GENOMIC DNA]</scope>
    <source>
        <strain evidence="2">M3125 / FGSC 7600</strain>
    </source>
</reference>
<evidence type="ECO:0008006" key="3">
    <source>
        <dbReference type="Google" id="ProtNLM"/>
    </source>
</evidence>
<dbReference type="AlphaFoldDB" id="W7MAS2"/>
<dbReference type="GO" id="GO:0050660">
    <property type="term" value="F:flavin adenine dinucleotide binding"/>
    <property type="evidence" value="ECO:0007669"/>
    <property type="project" value="InterPro"/>
</dbReference>
<organism evidence="1 2">
    <name type="scientific">Gibberella moniliformis (strain M3125 / FGSC 7600)</name>
    <name type="common">Maize ear and stalk rot fungus</name>
    <name type="synonym">Fusarium verticillioides</name>
    <dbReference type="NCBI Taxonomy" id="334819"/>
    <lineage>
        <taxon>Eukaryota</taxon>
        <taxon>Fungi</taxon>
        <taxon>Dikarya</taxon>
        <taxon>Ascomycota</taxon>
        <taxon>Pezizomycotina</taxon>
        <taxon>Sordariomycetes</taxon>
        <taxon>Hypocreomycetidae</taxon>
        <taxon>Hypocreales</taxon>
        <taxon>Nectriaceae</taxon>
        <taxon>Fusarium</taxon>
        <taxon>Fusarium fujikuroi species complex</taxon>
    </lineage>
</organism>
<dbReference type="EMBL" id="DS022247">
    <property type="protein sequence ID" value="EWG44685.1"/>
    <property type="molecule type" value="Genomic_DNA"/>
</dbReference>
<protein>
    <recommendedName>
        <fullName evidence="3">FAD-binding PCMH-type domain-containing protein</fullName>
    </recommendedName>
</protein>